<feature type="compositionally biased region" description="Basic and acidic residues" evidence="15">
    <location>
        <begin position="629"/>
        <end position="653"/>
    </location>
</feature>
<evidence type="ECO:0000256" key="11">
    <source>
        <dbReference type="ARBA" id="ARBA00023049"/>
    </source>
</evidence>
<dbReference type="PROSITE" id="PS00674">
    <property type="entry name" value="AAA"/>
    <property type="match status" value="1"/>
</dbReference>
<dbReference type="InterPro" id="IPR037219">
    <property type="entry name" value="Peptidase_M41-like"/>
</dbReference>
<proteinExistence type="inferred from homology"/>
<name>A0ABS0ZKV3_9STRE</name>
<evidence type="ECO:0000256" key="10">
    <source>
        <dbReference type="ARBA" id="ARBA00022989"/>
    </source>
</evidence>
<dbReference type="SMART" id="SM00382">
    <property type="entry name" value="AAA"/>
    <property type="match status" value="1"/>
</dbReference>
<dbReference type="EC" id="3.4.24.-" evidence="13"/>
<comment type="function">
    <text evidence="13">Acts as a processive, ATP-dependent zinc metallopeptidase for both cytoplasmic and membrane proteins. Plays a role in the quality control of integral membrane proteins.</text>
</comment>
<keyword evidence="10 13" id="KW-1133">Transmembrane helix</keyword>
<dbReference type="SUPFAM" id="SSF52540">
    <property type="entry name" value="P-loop containing nucleoside triphosphate hydrolases"/>
    <property type="match status" value="1"/>
</dbReference>
<evidence type="ECO:0000256" key="2">
    <source>
        <dbReference type="ARBA" id="ARBA00010044"/>
    </source>
</evidence>
<feature type="binding site" evidence="13">
    <location>
        <position position="447"/>
    </location>
    <ligand>
        <name>Zn(2+)</name>
        <dbReference type="ChEBI" id="CHEBI:29105"/>
        <note>catalytic</note>
    </ligand>
</feature>
<feature type="transmembrane region" description="Helical" evidence="13">
    <location>
        <begin position="14"/>
        <end position="31"/>
    </location>
</feature>
<dbReference type="Pfam" id="PF01434">
    <property type="entry name" value="Peptidase_M41"/>
    <property type="match status" value="1"/>
</dbReference>
<evidence type="ECO:0000256" key="15">
    <source>
        <dbReference type="SAM" id="MobiDB-lite"/>
    </source>
</evidence>
<keyword evidence="11 13" id="KW-0482">Metalloprotease</keyword>
<keyword evidence="18" id="KW-1185">Reference proteome</keyword>
<evidence type="ECO:0000256" key="13">
    <source>
        <dbReference type="HAMAP-Rule" id="MF_01458"/>
    </source>
</evidence>
<keyword evidence="3 13" id="KW-0645">Protease</keyword>
<evidence type="ECO:0000256" key="5">
    <source>
        <dbReference type="ARBA" id="ARBA00022723"/>
    </source>
</evidence>
<dbReference type="InterPro" id="IPR005936">
    <property type="entry name" value="FtsH"/>
</dbReference>
<evidence type="ECO:0000256" key="4">
    <source>
        <dbReference type="ARBA" id="ARBA00022692"/>
    </source>
</evidence>
<dbReference type="Pfam" id="PF00004">
    <property type="entry name" value="AAA"/>
    <property type="match status" value="1"/>
</dbReference>
<feature type="binding site" evidence="13">
    <location>
        <position position="451"/>
    </location>
    <ligand>
        <name>Zn(2+)</name>
        <dbReference type="ChEBI" id="CHEBI:29105"/>
        <note>catalytic</note>
    </ligand>
</feature>
<feature type="domain" description="AAA+ ATPase" evidence="16">
    <location>
        <begin position="217"/>
        <end position="356"/>
    </location>
</feature>
<evidence type="ECO:0000256" key="7">
    <source>
        <dbReference type="ARBA" id="ARBA00022801"/>
    </source>
</evidence>
<evidence type="ECO:0000259" key="16">
    <source>
        <dbReference type="SMART" id="SM00382"/>
    </source>
</evidence>
<dbReference type="InterPro" id="IPR000642">
    <property type="entry name" value="Peptidase_M41"/>
</dbReference>
<dbReference type="CDD" id="cd19501">
    <property type="entry name" value="RecA-like_FtsH"/>
    <property type="match status" value="1"/>
</dbReference>
<feature type="region of interest" description="Disordered" evidence="15">
    <location>
        <begin position="626"/>
        <end position="653"/>
    </location>
</feature>
<dbReference type="EMBL" id="JAENBO010000005">
    <property type="protein sequence ID" value="MBJ8326358.1"/>
    <property type="molecule type" value="Genomic_DNA"/>
</dbReference>
<feature type="active site" evidence="13">
    <location>
        <position position="448"/>
    </location>
</feature>
<gene>
    <name evidence="13 17" type="primary">ftsH</name>
    <name evidence="17" type="ORF">JHK62_06700</name>
</gene>
<evidence type="ECO:0000313" key="18">
    <source>
        <dbReference type="Proteomes" id="UP000653045"/>
    </source>
</evidence>
<dbReference type="SUPFAM" id="SSF140990">
    <property type="entry name" value="FtsH protease domain-like"/>
    <property type="match status" value="1"/>
</dbReference>
<comment type="cofactor">
    <cofactor evidence="13">
        <name>Zn(2+)</name>
        <dbReference type="ChEBI" id="CHEBI:29105"/>
    </cofactor>
    <text evidence="13">Binds 1 zinc ion per subunit.</text>
</comment>
<keyword evidence="6 13" id="KW-0547">Nucleotide-binding</keyword>
<sequence>MKNNNNNGFVKNPFLYILIIISIIFGVQYFLRGSSPQSQKINYSTLVSEIKKGEIDTISYQPNGGIISVEGKYKSEKTVENKNDLAFFGNSSTKVKEFTSIILPSETSIQTLQDAAEEAGTEITVKPESSLGTWVSLIVGFLPFVILIFFFTMMMNQGGGARGAMNIGKNKARTANKTTVKVRFSDVAGAEEEKQELIEVVDFLKDPKRYKALGARIPAGVLLEGPPGTGKTLLAKAVAGEAGVPFFSISGSDFVEMFVGVGASRVRSLFEDAKKAERAIIFIDEIDAVGRRRGAGMGGGNDEREQTLNQLLIEMDGFEGNENIIVIAATNRSDVLDPALLRPGRFDRKVLVGRPDVKGREAILKVHAKNKPLAEDVNLKVVAQQTPGFVGADLENVLNEAALVAARRNKTKIDASDIDEAEDRVIAGPSKKDRTVSEKERQMVAYHEAGHTIVGLVLSNARVVHKVTIVPRGRAGGYMIALPKEDQNLLSKDDLKEQLAGLMGGRVAEEIIFNVQTTGASNDFEQATQMARAMVTEYGMSEKLGPVQYEGNHAMMPGQLTPEKSYSAQTALLIDEEVRELLNEARDKAADIINQNREKHKLIAEALLKYETLDAQQIKSIYETGEMPKSLEDESEDTHALSYDEIKEKLVKE</sequence>
<dbReference type="PANTHER" id="PTHR23076:SF113">
    <property type="entry name" value="ATP-DEPENDENT ZINC METALLOPROTEASE FTSH 1, CHLOROPLASTIC-RELATED"/>
    <property type="match status" value="1"/>
</dbReference>
<dbReference type="InterPro" id="IPR003593">
    <property type="entry name" value="AAA+_ATPase"/>
</dbReference>
<dbReference type="Gene3D" id="1.20.58.760">
    <property type="entry name" value="Peptidase M41"/>
    <property type="match status" value="1"/>
</dbReference>
<dbReference type="Pfam" id="PF17862">
    <property type="entry name" value="AAA_lid_3"/>
    <property type="match status" value="1"/>
</dbReference>
<accession>A0ABS0ZKV3</accession>
<evidence type="ECO:0000256" key="8">
    <source>
        <dbReference type="ARBA" id="ARBA00022833"/>
    </source>
</evidence>
<dbReference type="PANTHER" id="PTHR23076">
    <property type="entry name" value="METALLOPROTEASE M41 FTSH"/>
    <property type="match status" value="1"/>
</dbReference>
<dbReference type="InterPro" id="IPR003959">
    <property type="entry name" value="ATPase_AAA_core"/>
</dbReference>
<evidence type="ECO:0000256" key="6">
    <source>
        <dbReference type="ARBA" id="ARBA00022741"/>
    </source>
</evidence>
<feature type="transmembrane region" description="Helical" evidence="13">
    <location>
        <begin position="134"/>
        <end position="155"/>
    </location>
</feature>
<feature type="binding site" evidence="13">
    <location>
        <position position="523"/>
    </location>
    <ligand>
        <name>Zn(2+)</name>
        <dbReference type="ChEBI" id="CHEBI:29105"/>
        <note>catalytic</note>
    </ligand>
</feature>
<dbReference type="Pfam" id="PF06480">
    <property type="entry name" value="FtsH_ext"/>
    <property type="match status" value="1"/>
</dbReference>
<keyword evidence="12 13" id="KW-0472">Membrane</keyword>
<keyword evidence="8 13" id="KW-0862">Zinc</keyword>
<keyword evidence="9 13" id="KW-0067">ATP-binding</keyword>
<comment type="subcellular location">
    <subcellularLocation>
        <location evidence="13">Cell membrane</location>
        <topology evidence="13">Multi-pass membrane protein</topology>
        <orientation evidence="13">Cytoplasmic side</orientation>
    </subcellularLocation>
    <subcellularLocation>
        <location evidence="1">Membrane</location>
    </subcellularLocation>
</comment>
<dbReference type="NCBIfam" id="TIGR01241">
    <property type="entry name" value="FtsH_fam"/>
    <property type="match status" value="1"/>
</dbReference>
<organism evidence="17 18">
    <name type="scientific">Streptococcus pacificus</name>
    <dbReference type="NCBI Taxonomy" id="2740577"/>
    <lineage>
        <taxon>Bacteria</taxon>
        <taxon>Bacillati</taxon>
        <taxon>Bacillota</taxon>
        <taxon>Bacilli</taxon>
        <taxon>Lactobacillales</taxon>
        <taxon>Streptococcaceae</taxon>
        <taxon>Streptococcus</taxon>
    </lineage>
</organism>
<comment type="similarity">
    <text evidence="14">Belongs to the AAA ATPase family.</text>
</comment>
<feature type="binding site" evidence="13">
    <location>
        <begin position="225"/>
        <end position="232"/>
    </location>
    <ligand>
        <name>ATP</name>
        <dbReference type="ChEBI" id="CHEBI:30616"/>
    </ligand>
</feature>
<dbReference type="Gene3D" id="3.40.50.300">
    <property type="entry name" value="P-loop containing nucleotide triphosphate hydrolases"/>
    <property type="match status" value="1"/>
</dbReference>
<reference evidence="17 18" key="1">
    <citation type="journal article" date="2021" name="Int. J. Syst. Evol. Microbiol.">
        <title>Streptococcus vicugnae sp. nov., isolated from faeces of alpacas (Vicugna pacos) and cattle (Bos taurus), Streptococcus zalophi sp. nov., and Streptococcus pacificus sp. nov., isolated from respiratory tract of California sea lions (Zalophus californianus).</title>
        <authorList>
            <person name="Volokhov D.V."/>
            <person name="Zagorodnyaya T.A."/>
            <person name="Shen Z."/>
            <person name="Blom J."/>
            <person name="Furtak V.A."/>
            <person name="Eisenberg T."/>
            <person name="Fan P."/>
            <person name="Jeong K.C."/>
            <person name="Gao Y."/>
            <person name="Zhang S."/>
            <person name="Amselle M."/>
        </authorList>
    </citation>
    <scope>NUCLEOTIDE SEQUENCE [LARGE SCALE GENOMIC DNA]</scope>
    <source>
        <strain evidence="17 18">CSL7591</strain>
    </source>
</reference>
<dbReference type="InterPro" id="IPR041569">
    <property type="entry name" value="AAA_lid_3"/>
</dbReference>
<comment type="subunit">
    <text evidence="13">Homohexamer.</text>
</comment>
<dbReference type="Proteomes" id="UP000653045">
    <property type="component" value="Unassembled WGS sequence"/>
</dbReference>
<evidence type="ECO:0000256" key="9">
    <source>
        <dbReference type="ARBA" id="ARBA00022840"/>
    </source>
</evidence>
<evidence type="ECO:0000256" key="12">
    <source>
        <dbReference type="ARBA" id="ARBA00023136"/>
    </source>
</evidence>
<dbReference type="RefSeq" id="WP_199575996.1">
    <property type="nucleotide sequence ID" value="NZ_JAENBO010000005.1"/>
</dbReference>
<dbReference type="InterPro" id="IPR003960">
    <property type="entry name" value="ATPase_AAA_CS"/>
</dbReference>
<keyword evidence="13" id="KW-1003">Cell membrane</keyword>
<dbReference type="HAMAP" id="MF_01458">
    <property type="entry name" value="FtsH"/>
    <property type="match status" value="1"/>
</dbReference>
<dbReference type="GO" id="GO:0008237">
    <property type="term" value="F:metallopeptidase activity"/>
    <property type="evidence" value="ECO:0007669"/>
    <property type="project" value="UniProtKB-KW"/>
</dbReference>
<evidence type="ECO:0000313" key="17">
    <source>
        <dbReference type="EMBL" id="MBJ8326358.1"/>
    </source>
</evidence>
<comment type="caution">
    <text evidence="17">The sequence shown here is derived from an EMBL/GenBank/DDBJ whole genome shotgun (WGS) entry which is preliminary data.</text>
</comment>
<keyword evidence="5 13" id="KW-0479">Metal-binding</keyword>
<evidence type="ECO:0000256" key="14">
    <source>
        <dbReference type="RuleBase" id="RU003651"/>
    </source>
</evidence>
<dbReference type="InterPro" id="IPR011546">
    <property type="entry name" value="Pept_M41_FtsH_extracell"/>
</dbReference>
<evidence type="ECO:0000256" key="3">
    <source>
        <dbReference type="ARBA" id="ARBA00022670"/>
    </source>
</evidence>
<evidence type="ECO:0000256" key="1">
    <source>
        <dbReference type="ARBA" id="ARBA00004370"/>
    </source>
</evidence>
<comment type="similarity">
    <text evidence="2 13">In the C-terminal section; belongs to the peptidase M41 family.</text>
</comment>
<keyword evidence="4 13" id="KW-0812">Transmembrane</keyword>
<dbReference type="InterPro" id="IPR027417">
    <property type="entry name" value="P-loop_NTPase"/>
</dbReference>
<keyword evidence="7 13" id="KW-0378">Hydrolase</keyword>
<protein>
    <recommendedName>
        <fullName evidence="13">ATP-dependent zinc metalloprotease FtsH</fullName>
        <ecNumber evidence="13">3.4.24.-</ecNumber>
    </recommendedName>
</protein>
<dbReference type="Gene3D" id="1.10.8.60">
    <property type="match status" value="1"/>
</dbReference>
<comment type="similarity">
    <text evidence="13">In the central section; belongs to the AAA ATPase family.</text>
</comment>